<comment type="caution">
    <text evidence="1">The sequence shown here is derived from an EMBL/GenBank/DDBJ whole genome shotgun (WGS) entry which is preliminary data.</text>
</comment>
<evidence type="ECO:0000313" key="1">
    <source>
        <dbReference type="EMBL" id="PIR86782.1"/>
    </source>
</evidence>
<organism evidence="1 2">
    <name type="scientific">Candidatus Harrisonbacteria bacterium CG10_big_fil_rev_8_21_14_0_10_49_15</name>
    <dbReference type="NCBI Taxonomy" id="1974587"/>
    <lineage>
        <taxon>Bacteria</taxon>
        <taxon>Candidatus Harrisoniibacteriota</taxon>
    </lineage>
</organism>
<dbReference type="EMBL" id="PFBD01000025">
    <property type="protein sequence ID" value="PIR86782.1"/>
    <property type="molecule type" value="Genomic_DNA"/>
</dbReference>
<protein>
    <submittedName>
        <fullName evidence="1">Uncharacterized protein</fullName>
    </submittedName>
</protein>
<evidence type="ECO:0000313" key="2">
    <source>
        <dbReference type="Proteomes" id="UP000229526"/>
    </source>
</evidence>
<reference evidence="2" key="1">
    <citation type="submission" date="2017-09" db="EMBL/GenBank/DDBJ databases">
        <title>Depth-based differentiation of microbial function through sediment-hosted aquifers and enrichment of novel symbionts in the deep terrestrial subsurface.</title>
        <authorList>
            <person name="Probst A.J."/>
            <person name="Ladd B."/>
            <person name="Jarett J.K."/>
            <person name="Geller-Mcgrath D.E."/>
            <person name="Sieber C.M.K."/>
            <person name="Emerson J.B."/>
            <person name="Anantharaman K."/>
            <person name="Thomas B.C."/>
            <person name="Malmstrom R."/>
            <person name="Stieglmeier M."/>
            <person name="Klingl A."/>
            <person name="Woyke T."/>
            <person name="Ryan C.M."/>
            <person name="Banfield J.F."/>
        </authorList>
    </citation>
    <scope>NUCLEOTIDE SEQUENCE [LARGE SCALE GENOMIC DNA]</scope>
</reference>
<gene>
    <name evidence="1" type="ORF">COU11_03700</name>
</gene>
<accession>A0A2H0UK55</accession>
<dbReference type="Proteomes" id="UP000229526">
    <property type="component" value="Unassembled WGS sequence"/>
</dbReference>
<name>A0A2H0UK55_9BACT</name>
<dbReference type="AlphaFoldDB" id="A0A2H0UK55"/>
<proteinExistence type="predicted"/>
<sequence>MSTTPTRTFAVLVPRRVGLADGGPALSPLFEGCTSALLRDIAGEGDGEFDLNEFEPVPLRRAADPADWTREQGIQRLLDEGRESCGDRRLIWLFSGQIAIPATWRQWWLFSATLWPIGVEKPYARSWGWSDGNQRWIQDCYWVSDQANGSEALLCRK</sequence>